<reference evidence="1" key="2">
    <citation type="submission" date="2021-04" db="EMBL/GenBank/DDBJ databases">
        <authorList>
            <person name="Dong X."/>
        </authorList>
    </citation>
    <scope>NUCLEOTIDE SEQUENCE</scope>
    <source>
        <strain evidence="1">ZWT</strain>
    </source>
</reference>
<organism evidence="1 2">
    <name type="scientific">Oceanirhabdus seepicola</name>
    <dbReference type="NCBI Taxonomy" id="2828781"/>
    <lineage>
        <taxon>Bacteria</taxon>
        <taxon>Bacillati</taxon>
        <taxon>Bacillota</taxon>
        <taxon>Clostridia</taxon>
        <taxon>Eubacteriales</taxon>
        <taxon>Clostridiaceae</taxon>
        <taxon>Oceanirhabdus</taxon>
    </lineage>
</organism>
<accession>A0A9J6P2B3</accession>
<dbReference type="AlphaFoldDB" id="A0A9J6P2B3"/>
<dbReference type="EMBL" id="JAGSOJ010000003">
    <property type="protein sequence ID" value="MCM1990906.1"/>
    <property type="molecule type" value="Genomic_DNA"/>
</dbReference>
<name>A0A9J6P2B3_9CLOT</name>
<sequence>MNSIDFKLQQQIEISINKPRSFSKSFKGKIIYISKHFITLQNEDHIRESFKYIDFSIGDIQLKH</sequence>
<keyword evidence="2" id="KW-1185">Reference proteome</keyword>
<evidence type="ECO:0000313" key="2">
    <source>
        <dbReference type="Proteomes" id="UP001056429"/>
    </source>
</evidence>
<gene>
    <name evidence="1" type="ORF">KDK92_14335</name>
</gene>
<dbReference type="Proteomes" id="UP001056429">
    <property type="component" value="Unassembled WGS sequence"/>
</dbReference>
<protein>
    <submittedName>
        <fullName evidence="1">Uncharacterized protein</fullName>
    </submittedName>
</protein>
<evidence type="ECO:0000313" key="1">
    <source>
        <dbReference type="EMBL" id="MCM1990906.1"/>
    </source>
</evidence>
<proteinExistence type="predicted"/>
<comment type="caution">
    <text evidence="1">The sequence shown here is derived from an EMBL/GenBank/DDBJ whole genome shotgun (WGS) entry which is preliminary data.</text>
</comment>
<dbReference type="RefSeq" id="WP_250860017.1">
    <property type="nucleotide sequence ID" value="NZ_JAGSOJ010000003.1"/>
</dbReference>
<reference evidence="1" key="1">
    <citation type="journal article" date="2021" name="mSystems">
        <title>Bacteria and Archaea Synergistically Convert Glycine Betaine to Biogenic Methane in the Formosa Cold Seep of the South China Sea.</title>
        <authorList>
            <person name="Li L."/>
            <person name="Zhang W."/>
            <person name="Zhang S."/>
            <person name="Song L."/>
            <person name="Sun Q."/>
            <person name="Zhang H."/>
            <person name="Xiang H."/>
            <person name="Dong X."/>
        </authorList>
    </citation>
    <scope>NUCLEOTIDE SEQUENCE</scope>
    <source>
        <strain evidence="1">ZWT</strain>
    </source>
</reference>